<dbReference type="AlphaFoldDB" id="A0A2S7WQB6"/>
<accession>A0A2S7WQB6</accession>
<keyword evidence="4" id="KW-0472">Membrane</keyword>
<comment type="caution">
    <text evidence="8">The sequence shown here is derived from an EMBL/GenBank/DDBJ whole genome shotgun (WGS) entry which is preliminary data.</text>
</comment>
<dbReference type="PROSITE" id="PS51257">
    <property type="entry name" value="PROKAR_LIPOPROTEIN"/>
    <property type="match status" value="1"/>
</dbReference>
<evidence type="ECO:0000313" key="9">
    <source>
        <dbReference type="Proteomes" id="UP000238882"/>
    </source>
</evidence>
<reference evidence="8 9" key="1">
    <citation type="submission" date="2016-12" db="EMBL/GenBank/DDBJ databases">
        <title>Trade-off between light-utilization and light-protection in marine flavobacteria.</title>
        <authorList>
            <person name="Kumagai Y."/>
            <person name="Yoshizawa S."/>
            <person name="Kogure K."/>
            <person name="Iwasaki W."/>
        </authorList>
    </citation>
    <scope>NUCLEOTIDE SEQUENCE [LARGE SCALE GENOMIC DNA]</scope>
    <source>
        <strain evidence="8 9">NBRC 108759</strain>
    </source>
</reference>
<dbReference type="RefSeq" id="WP_105016405.1">
    <property type="nucleotide sequence ID" value="NZ_MSCN01000001.1"/>
</dbReference>
<dbReference type="InterPro" id="IPR012944">
    <property type="entry name" value="SusD_RagB_dom"/>
</dbReference>
<dbReference type="InterPro" id="IPR011990">
    <property type="entry name" value="TPR-like_helical_dom_sf"/>
</dbReference>
<sequence length="540" mass="63280">MKNLLLILIFVNLIFTSCNDDKFLNREPIDFLSPDNFTVEKDIEYAVNGTYKAYISDREEPIKTDFIVDNGYYVGYQEMWKRIYNNETFFIEQKWARNYRTILRANTVLFYIDDIEMSEEKYNQFKGEAHFLRALAYFDLLEFYGAVPLRTKPESLAEKDKPLSSEDEILTFILNDLEVASTLLPVEYDMSERGRATKGAAFAIKARVYLYNKQFQNAIDNCQKVKDLGIYTLMDDFAGIFLPENEATNTEVIFDLQYETDQAVRNLSNFWYTRFVFWGGYQILQNLEEQFYSTNGLSINDPTNTLYDTSINSDIYSPSTKVKNENLYDNRFTNRDPRMYATIVVPYSFFRYKRDGVGNNADKEIYYPSSFRTANFSSFKARKYVDHSNNWVQNISGANPVIIRYADILLMEAEALVEMGSFNENYVVSLINQVRQRPSVMMPKVEDVEGTGLTQNRLREIIRHERRVEFALEGLRFHDIKRWDIGNQVLTDAKGYRPSRLQTRSATYELYSLETRTFNPSLGYKWPIPRTETDSNELIE</sequence>
<gene>
    <name evidence="8" type="ORF">BTO18_11770</name>
</gene>
<dbReference type="Pfam" id="PF14322">
    <property type="entry name" value="SusD-like_3"/>
    <property type="match status" value="1"/>
</dbReference>
<evidence type="ECO:0000256" key="4">
    <source>
        <dbReference type="ARBA" id="ARBA00023136"/>
    </source>
</evidence>
<dbReference type="Proteomes" id="UP000238882">
    <property type="component" value="Unassembled WGS sequence"/>
</dbReference>
<keyword evidence="5" id="KW-0998">Cell outer membrane</keyword>
<evidence type="ECO:0000256" key="2">
    <source>
        <dbReference type="ARBA" id="ARBA00006275"/>
    </source>
</evidence>
<evidence type="ECO:0000313" key="8">
    <source>
        <dbReference type="EMBL" id="PQJ79810.1"/>
    </source>
</evidence>
<evidence type="ECO:0000256" key="5">
    <source>
        <dbReference type="ARBA" id="ARBA00023237"/>
    </source>
</evidence>
<dbReference type="OrthoDB" id="5694214at2"/>
<name>A0A2S7WQB6_9FLAO</name>
<dbReference type="Gene3D" id="1.25.40.390">
    <property type="match status" value="1"/>
</dbReference>
<evidence type="ECO:0000259" key="7">
    <source>
        <dbReference type="Pfam" id="PF14322"/>
    </source>
</evidence>
<dbReference type="InterPro" id="IPR033985">
    <property type="entry name" value="SusD-like_N"/>
</dbReference>
<proteinExistence type="inferred from homology"/>
<evidence type="ECO:0000256" key="3">
    <source>
        <dbReference type="ARBA" id="ARBA00022729"/>
    </source>
</evidence>
<comment type="subcellular location">
    <subcellularLocation>
        <location evidence="1">Cell outer membrane</location>
    </subcellularLocation>
</comment>
<protein>
    <recommendedName>
        <fullName evidence="10">RagB/SusD family nutrient uptake outer membrane protein</fullName>
    </recommendedName>
</protein>
<comment type="similarity">
    <text evidence="2">Belongs to the SusD family.</text>
</comment>
<organism evidence="8 9">
    <name type="scientific">Polaribacter porphyrae</name>
    <dbReference type="NCBI Taxonomy" id="1137780"/>
    <lineage>
        <taxon>Bacteria</taxon>
        <taxon>Pseudomonadati</taxon>
        <taxon>Bacteroidota</taxon>
        <taxon>Flavobacteriia</taxon>
        <taxon>Flavobacteriales</taxon>
        <taxon>Flavobacteriaceae</taxon>
    </lineage>
</organism>
<dbReference type="Pfam" id="PF07980">
    <property type="entry name" value="SusD_RagB"/>
    <property type="match status" value="1"/>
</dbReference>
<dbReference type="SUPFAM" id="SSF48452">
    <property type="entry name" value="TPR-like"/>
    <property type="match status" value="1"/>
</dbReference>
<evidence type="ECO:0000259" key="6">
    <source>
        <dbReference type="Pfam" id="PF07980"/>
    </source>
</evidence>
<dbReference type="GO" id="GO:0009279">
    <property type="term" value="C:cell outer membrane"/>
    <property type="evidence" value="ECO:0007669"/>
    <property type="project" value="UniProtKB-SubCell"/>
</dbReference>
<dbReference type="EMBL" id="MSCN01000001">
    <property type="protein sequence ID" value="PQJ79810.1"/>
    <property type="molecule type" value="Genomic_DNA"/>
</dbReference>
<evidence type="ECO:0000256" key="1">
    <source>
        <dbReference type="ARBA" id="ARBA00004442"/>
    </source>
</evidence>
<feature type="domain" description="RagB/SusD" evidence="6">
    <location>
        <begin position="251"/>
        <end position="537"/>
    </location>
</feature>
<keyword evidence="9" id="KW-1185">Reference proteome</keyword>
<keyword evidence="3" id="KW-0732">Signal</keyword>
<feature type="domain" description="SusD-like N-terminal" evidence="7">
    <location>
        <begin position="23"/>
        <end position="210"/>
    </location>
</feature>
<evidence type="ECO:0008006" key="10">
    <source>
        <dbReference type="Google" id="ProtNLM"/>
    </source>
</evidence>